<dbReference type="Proteomes" id="UP000291933">
    <property type="component" value="Unassembled WGS sequence"/>
</dbReference>
<feature type="chain" id="PRO_5020275809" description="PKD domain-containing protein" evidence="1">
    <location>
        <begin position="29"/>
        <end position="316"/>
    </location>
</feature>
<dbReference type="AlphaFoldDB" id="A0A4Q9KKT0"/>
<gene>
    <name evidence="2" type="ORF">ET996_07560</name>
</gene>
<sequence length="316" mass="32665">MLTKARELLLCLGFLVTMLGLTAQPAFAETTVVCTGPASSFNGCSSGTVTVVITIDDQAVETSLSSEGAVVCRTTWGTTAGQPMVVPCETSDGWWSGIRNCYVKASNPQPPLTSPAWQGQTTGKIYDCTLPTGVAGPMIMFWSDTPPVSTAQVAQLAARAVQTLALTAIDIGMAPTPTSLDPRSIGIVGLPNWMWVKNPSTRTYGPAVGSASSGGVTVTVTAKVDRVTWTMGDGTAPIVCTTSGTPYAASYGAAPSPDCGHTPGYQKQGTYQVTADSHWTITYTSNVGIGGTLAMNLTRSSSITVGELQAAVVPGR</sequence>
<feature type="signal peptide" evidence="1">
    <location>
        <begin position="1"/>
        <end position="28"/>
    </location>
</feature>
<keyword evidence="3" id="KW-1185">Reference proteome</keyword>
<evidence type="ECO:0000256" key="1">
    <source>
        <dbReference type="SAM" id="SignalP"/>
    </source>
</evidence>
<proteinExistence type="predicted"/>
<dbReference type="EMBL" id="SDMR01000007">
    <property type="protein sequence ID" value="TBT95106.1"/>
    <property type="molecule type" value="Genomic_DNA"/>
</dbReference>
<accession>A0A4Q9KKT0</accession>
<name>A0A4Q9KKT0_PROTD</name>
<evidence type="ECO:0008006" key="4">
    <source>
        <dbReference type="Google" id="ProtNLM"/>
    </source>
</evidence>
<organism evidence="2 3">
    <name type="scientific">Propioniciclava tarda</name>
    <dbReference type="NCBI Taxonomy" id="433330"/>
    <lineage>
        <taxon>Bacteria</taxon>
        <taxon>Bacillati</taxon>
        <taxon>Actinomycetota</taxon>
        <taxon>Actinomycetes</taxon>
        <taxon>Propionibacteriales</taxon>
        <taxon>Propionibacteriaceae</taxon>
        <taxon>Propioniciclava</taxon>
    </lineage>
</organism>
<protein>
    <recommendedName>
        <fullName evidence="4">PKD domain-containing protein</fullName>
    </recommendedName>
</protein>
<comment type="caution">
    <text evidence="2">The sequence shown here is derived from an EMBL/GenBank/DDBJ whole genome shotgun (WGS) entry which is preliminary data.</text>
</comment>
<dbReference type="OrthoDB" id="3742379at2"/>
<evidence type="ECO:0000313" key="2">
    <source>
        <dbReference type="EMBL" id="TBT95106.1"/>
    </source>
</evidence>
<keyword evidence="1" id="KW-0732">Signal</keyword>
<reference evidence="2 3" key="1">
    <citation type="submission" date="2019-01" db="EMBL/GenBank/DDBJ databases">
        <title>Lactibacter flavus gen. nov., sp. nov., a novel bacterium of the family Propionibacteriaceae isolated from raw milk and dairy products.</title>
        <authorList>
            <person name="Huptas C."/>
            <person name="Wenning M."/>
            <person name="Breitenwieser F."/>
            <person name="Doll E."/>
            <person name="Von Neubeck M."/>
            <person name="Busse H.-J."/>
            <person name="Scherer S."/>
        </authorList>
    </citation>
    <scope>NUCLEOTIDE SEQUENCE [LARGE SCALE GENOMIC DNA]</scope>
    <source>
        <strain evidence="2 3">DSM 22130</strain>
    </source>
</reference>
<dbReference type="RefSeq" id="WP_131171944.1">
    <property type="nucleotide sequence ID" value="NZ_FXTL01000006.1"/>
</dbReference>
<evidence type="ECO:0000313" key="3">
    <source>
        <dbReference type="Proteomes" id="UP000291933"/>
    </source>
</evidence>